<name>A0ABT9YVL5_9BACI</name>
<keyword evidence="5" id="KW-1185">Reference proteome</keyword>
<gene>
    <name evidence="4" type="ORF">J2S02_000167</name>
</gene>
<dbReference type="InterPro" id="IPR016181">
    <property type="entry name" value="Acyl_CoA_acyltransferase"/>
</dbReference>
<organism evidence="4 5">
    <name type="scientific">Metabacillus niabensis</name>
    <dbReference type="NCBI Taxonomy" id="324854"/>
    <lineage>
        <taxon>Bacteria</taxon>
        <taxon>Bacillati</taxon>
        <taxon>Bacillota</taxon>
        <taxon>Bacilli</taxon>
        <taxon>Bacillales</taxon>
        <taxon>Bacillaceae</taxon>
        <taxon>Metabacillus</taxon>
    </lineage>
</organism>
<protein>
    <submittedName>
        <fullName evidence="4">DNA-binding MarR family transcriptional regulator/N-acetylglutamate synthase-like GNAT family acetyltransferase</fullName>
    </submittedName>
</protein>
<dbReference type="InterPro" id="IPR036390">
    <property type="entry name" value="WH_DNA-bd_sf"/>
</dbReference>
<proteinExistence type="predicted"/>
<dbReference type="PANTHER" id="PTHR13947">
    <property type="entry name" value="GNAT FAMILY N-ACETYLTRANSFERASE"/>
    <property type="match status" value="1"/>
</dbReference>
<dbReference type="Gene3D" id="3.40.630.30">
    <property type="match status" value="1"/>
</dbReference>
<dbReference type="SMART" id="SM00347">
    <property type="entry name" value="HTH_MARR"/>
    <property type="match status" value="1"/>
</dbReference>
<dbReference type="Pfam" id="PF00583">
    <property type="entry name" value="Acetyltransf_1"/>
    <property type="match status" value="1"/>
</dbReference>
<dbReference type="PROSITE" id="PS51186">
    <property type="entry name" value="GNAT"/>
    <property type="match status" value="1"/>
</dbReference>
<evidence type="ECO:0000313" key="4">
    <source>
        <dbReference type="EMBL" id="MDQ0223845.1"/>
    </source>
</evidence>
<dbReference type="SUPFAM" id="SSF46785">
    <property type="entry name" value="Winged helix' DNA-binding domain"/>
    <property type="match status" value="1"/>
</dbReference>
<feature type="domain" description="HTH marR-type" evidence="2">
    <location>
        <begin position="1"/>
        <end position="140"/>
    </location>
</feature>
<dbReference type="InterPro" id="IPR036388">
    <property type="entry name" value="WH-like_DNA-bd_sf"/>
</dbReference>
<keyword evidence="1" id="KW-0808">Transferase</keyword>
<dbReference type="PROSITE" id="PS50995">
    <property type="entry name" value="HTH_MARR_2"/>
    <property type="match status" value="1"/>
</dbReference>
<evidence type="ECO:0000259" key="2">
    <source>
        <dbReference type="PROSITE" id="PS50995"/>
    </source>
</evidence>
<dbReference type="SUPFAM" id="SSF55729">
    <property type="entry name" value="Acyl-CoA N-acyltransferases (Nat)"/>
    <property type="match status" value="1"/>
</dbReference>
<sequence length="305" mass="36288">MTNLTVSNVSEVRKFNRFYTNVLGFLNEYIYDSPFSLTETRILFEIYNTSNCTAKFIQEKLELDGGYVSRITKKFEKEKIIYKQKCKEDGRNHFLYVTEHGKLIYKELEKKANQQVEYILENLDHVQQQKLVSSMNTIQEILSHSFNKKEDVISIRSYYTSEDVANMIENQWSFYNQVHKWDESFLSYLHETFEAEIEKIWIAEIGGQFAGCIGLVNDDKQVGQLRWFLVNPVFQKRGVGTQLIKSIVDYCKEHNYERIFLWTVSDMLIARPLYEKFGFKMTEVKEEQLLWGQKLVEERWDLELT</sequence>
<evidence type="ECO:0000313" key="5">
    <source>
        <dbReference type="Proteomes" id="UP001232245"/>
    </source>
</evidence>
<dbReference type="Proteomes" id="UP001232245">
    <property type="component" value="Unassembled WGS sequence"/>
</dbReference>
<dbReference type="Gene3D" id="1.10.10.10">
    <property type="entry name" value="Winged helix-like DNA-binding domain superfamily/Winged helix DNA-binding domain"/>
    <property type="match status" value="1"/>
</dbReference>
<dbReference type="PANTHER" id="PTHR13947:SF37">
    <property type="entry name" value="LD18367P"/>
    <property type="match status" value="1"/>
</dbReference>
<dbReference type="Pfam" id="PF01047">
    <property type="entry name" value="MarR"/>
    <property type="match status" value="1"/>
</dbReference>
<comment type="caution">
    <text evidence="4">The sequence shown here is derived from an EMBL/GenBank/DDBJ whole genome shotgun (WGS) entry which is preliminary data.</text>
</comment>
<dbReference type="InterPro" id="IPR000182">
    <property type="entry name" value="GNAT_dom"/>
</dbReference>
<feature type="domain" description="N-acetyltransferase" evidence="3">
    <location>
        <begin position="153"/>
        <end position="303"/>
    </location>
</feature>
<dbReference type="InterPro" id="IPR050769">
    <property type="entry name" value="NAT_camello-type"/>
</dbReference>
<accession>A0ABT9YVL5</accession>
<reference evidence="4 5" key="1">
    <citation type="submission" date="2023-07" db="EMBL/GenBank/DDBJ databases">
        <title>Genomic Encyclopedia of Type Strains, Phase IV (KMG-IV): sequencing the most valuable type-strain genomes for metagenomic binning, comparative biology and taxonomic classification.</title>
        <authorList>
            <person name="Goeker M."/>
        </authorList>
    </citation>
    <scope>NUCLEOTIDE SEQUENCE [LARGE SCALE GENOMIC DNA]</scope>
    <source>
        <strain evidence="4 5">DSM 17723</strain>
    </source>
</reference>
<dbReference type="InterPro" id="IPR000835">
    <property type="entry name" value="HTH_MarR-typ"/>
</dbReference>
<evidence type="ECO:0000256" key="1">
    <source>
        <dbReference type="ARBA" id="ARBA00022679"/>
    </source>
</evidence>
<dbReference type="RefSeq" id="WP_174880704.1">
    <property type="nucleotide sequence ID" value="NZ_CADEPK010000231.1"/>
</dbReference>
<dbReference type="CDD" id="cd04301">
    <property type="entry name" value="NAT_SF"/>
    <property type="match status" value="1"/>
</dbReference>
<evidence type="ECO:0000259" key="3">
    <source>
        <dbReference type="PROSITE" id="PS51186"/>
    </source>
</evidence>
<dbReference type="EMBL" id="JAUSTZ010000001">
    <property type="protein sequence ID" value="MDQ0223845.1"/>
    <property type="molecule type" value="Genomic_DNA"/>
</dbReference>